<dbReference type="AlphaFoldDB" id="A0A7X3C3J4"/>
<reference evidence="1 2" key="1">
    <citation type="submission" date="2019-11" db="EMBL/GenBank/DDBJ databases">
        <title>Lactobacillus sp. nov. CRM56-3, isolated from fermented tea leaves.</title>
        <authorList>
            <person name="Phuengjayaem S."/>
            <person name="Tanasupawat S."/>
        </authorList>
    </citation>
    <scope>NUCLEOTIDE SEQUENCE [LARGE SCALE GENOMIC DNA]</scope>
    <source>
        <strain evidence="1 2">CRM56-3</strain>
    </source>
</reference>
<dbReference type="Proteomes" id="UP000466388">
    <property type="component" value="Unassembled WGS sequence"/>
</dbReference>
<evidence type="ECO:0000313" key="1">
    <source>
        <dbReference type="EMBL" id="MTV82681.1"/>
    </source>
</evidence>
<dbReference type="RefSeq" id="WP_155431951.1">
    <property type="nucleotide sequence ID" value="NZ_WNJO01000009.1"/>
</dbReference>
<comment type="caution">
    <text evidence="1">The sequence shown here is derived from an EMBL/GenBank/DDBJ whole genome shotgun (WGS) entry which is preliminary data.</text>
</comment>
<name>A0A7X3C3J4_9LACO</name>
<proteinExistence type="predicted"/>
<organism evidence="1 2">
    <name type="scientific">Secundilactobacillus folii</name>
    <dbReference type="NCBI Taxonomy" id="2678357"/>
    <lineage>
        <taxon>Bacteria</taxon>
        <taxon>Bacillati</taxon>
        <taxon>Bacillota</taxon>
        <taxon>Bacilli</taxon>
        <taxon>Lactobacillales</taxon>
        <taxon>Lactobacillaceae</taxon>
        <taxon>Secundilactobacillus</taxon>
    </lineage>
</organism>
<accession>A0A7X3C3J4</accession>
<gene>
    <name evidence="1" type="ORF">GM612_08490</name>
</gene>
<protein>
    <submittedName>
        <fullName evidence="1">Uncharacterized protein</fullName>
    </submittedName>
</protein>
<dbReference type="EMBL" id="WNJO01000009">
    <property type="protein sequence ID" value="MTV82681.1"/>
    <property type="molecule type" value="Genomic_DNA"/>
</dbReference>
<sequence>MKFQDEEYTQNMYCYFASHKWLHKIEYRNISILDKQTIVTNDTYIDASDKIFTSMDNVIQTILTFDLYDQFVTSLYDDSDDEYFRKKRNKMKDSTDEEKMLKSLYALILDLRNNVVHNRKSTYKNSDSMQVQSNEDKKECSYCVEYSALNWLDTFIITMLQYPIGDHILSDMHRQIYLKAIYNIIMQKVSKAFKFKTKYSILIPNNFSESSFKLRYYTSNSKCSKKGNKFYISPNKKADWPVDYEINLQNQTYIIPSEILSEDGTISANKIDSWSLKNNS</sequence>
<evidence type="ECO:0000313" key="2">
    <source>
        <dbReference type="Proteomes" id="UP000466388"/>
    </source>
</evidence>
<keyword evidence="2" id="KW-1185">Reference proteome</keyword>